<protein>
    <submittedName>
        <fullName evidence="2">Uncharacterized protein</fullName>
    </submittedName>
</protein>
<organism evidence="2 3">
    <name type="scientific">Ignelater luminosus</name>
    <name type="common">Cucubano</name>
    <name type="synonym">Pyrophorus luminosus</name>
    <dbReference type="NCBI Taxonomy" id="2038154"/>
    <lineage>
        <taxon>Eukaryota</taxon>
        <taxon>Metazoa</taxon>
        <taxon>Ecdysozoa</taxon>
        <taxon>Arthropoda</taxon>
        <taxon>Hexapoda</taxon>
        <taxon>Insecta</taxon>
        <taxon>Pterygota</taxon>
        <taxon>Neoptera</taxon>
        <taxon>Endopterygota</taxon>
        <taxon>Coleoptera</taxon>
        <taxon>Polyphaga</taxon>
        <taxon>Elateriformia</taxon>
        <taxon>Elateroidea</taxon>
        <taxon>Elateridae</taxon>
        <taxon>Agrypninae</taxon>
        <taxon>Pyrophorini</taxon>
        <taxon>Ignelater</taxon>
    </lineage>
</organism>
<name>A0A8K0G2Q7_IGNLU</name>
<dbReference type="OrthoDB" id="6754460at2759"/>
<dbReference type="AlphaFoldDB" id="A0A8K0G2Q7"/>
<dbReference type="EMBL" id="VTPC01090285">
    <property type="protein sequence ID" value="KAF2883861.1"/>
    <property type="molecule type" value="Genomic_DNA"/>
</dbReference>
<sequence length="249" mass="28672">MGLESNKNTQQKRLLKRYHTLSDYYVSDGETNRFKTPTRNNSVFTTPTKVRSTTGSFTPYSRIPAIGEKFKDFKNVNDRYQLNYHSDNDINRQSSSSSSSKIPVYRSPNVFNKSKLTNKSNNINLKRSHLKRRNTYVVLEPVVCVKDSEDLKKRPSTKHSLNLTYTKYNSNQNSDNIQEKSIVFGQKLLSRFDSDSDLYASDEMSPSSERGIRKGDANLNTLNYLLHNLKISRTAESDLLLPKNNPWLL</sequence>
<reference evidence="2" key="1">
    <citation type="submission" date="2019-08" db="EMBL/GenBank/DDBJ databases">
        <title>The genome of the North American firefly Photinus pyralis.</title>
        <authorList>
            <consortium name="Photinus pyralis genome working group"/>
            <person name="Fallon T.R."/>
            <person name="Sander Lower S.E."/>
            <person name="Weng J.-K."/>
        </authorList>
    </citation>
    <scope>NUCLEOTIDE SEQUENCE</scope>
    <source>
        <strain evidence="2">TRF0915ILg1</strain>
        <tissue evidence="2">Whole body</tissue>
    </source>
</reference>
<evidence type="ECO:0000313" key="2">
    <source>
        <dbReference type="EMBL" id="KAF2883861.1"/>
    </source>
</evidence>
<evidence type="ECO:0000256" key="1">
    <source>
        <dbReference type="SAM" id="MobiDB-lite"/>
    </source>
</evidence>
<keyword evidence="3" id="KW-1185">Reference proteome</keyword>
<gene>
    <name evidence="2" type="ORF">ILUMI_22330</name>
</gene>
<feature type="region of interest" description="Disordered" evidence="1">
    <location>
        <begin position="84"/>
        <end position="104"/>
    </location>
</feature>
<accession>A0A8K0G2Q7</accession>
<evidence type="ECO:0000313" key="3">
    <source>
        <dbReference type="Proteomes" id="UP000801492"/>
    </source>
</evidence>
<dbReference type="Proteomes" id="UP000801492">
    <property type="component" value="Unassembled WGS sequence"/>
</dbReference>
<proteinExistence type="predicted"/>
<comment type="caution">
    <text evidence="2">The sequence shown here is derived from an EMBL/GenBank/DDBJ whole genome shotgun (WGS) entry which is preliminary data.</text>
</comment>